<dbReference type="Proteomes" id="UP000233767">
    <property type="component" value="Unassembled WGS sequence"/>
</dbReference>
<dbReference type="Pfam" id="PF00675">
    <property type="entry name" value="Peptidase_M16"/>
    <property type="match status" value="1"/>
</dbReference>
<protein>
    <submittedName>
        <fullName evidence="3">Zn-dependent peptidase</fullName>
    </submittedName>
</protein>
<organism evidence="3 4">
    <name type="scientific">Flavobacterium lindanitolerans</name>
    <dbReference type="NCBI Taxonomy" id="428988"/>
    <lineage>
        <taxon>Bacteria</taxon>
        <taxon>Pseudomonadati</taxon>
        <taxon>Bacteroidota</taxon>
        <taxon>Flavobacteriia</taxon>
        <taxon>Flavobacteriales</taxon>
        <taxon>Flavobacteriaceae</taxon>
        <taxon>Flavobacterium</taxon>
    </lineage>
</organism>
<dbReference type="EMBL" id="PJND01000007">
    <property type="protein sequence ID" value="PKW29247.1"/>
    <property type="molecule type" value="Genomic_DNA"/>
</dbReference>
<gene>
    <name evidence="3" type="ORF">B0G92_0878</name>
</gene>
<dbReference type="Gene3D" id="3.30.830.10">
    <property type="entry name" value="Metalloenzyme, LuxS/M16 peptidase-like"/>
    <property type="match status" value="2"/>
</dbReference>
<dbReference type="InterPro" id="IPR011249">
    <property type="entry name" value="Metalloenz_LuxS/M16"/>
</dbReference>
<evidence type="ECO:0000313" key="4">
    <source>
        <dbReference type="Proteomes" id="UP000233767"/>
    </source>
</evidence>
<evidence type="ECO:0000313" key="3">
    <source>
        <dbReference type="EMBL" id="PKW29247.1"/>
    </source>
</evidence>
<dbReference type="SUPFAM" id="SSF63411">
    <property type="entry name" value="LuxS/MPP-like metallohydrolase"/>
    <property type="match status" value="2"/>
</dbReference>
<dbReference type="Pfam" id="PF05193">
    <property type="entry name" value="Peptidase_M16_C"/>
    <property type="match status" value="1"/>
</dbReference>
<sequence length="664" mass="72943">MQAQDRPQPKPGPAPVINIGKPETFELKNGLKVMVVENHKLPRVSYNLTLDNAPYAEGDKKGVAEITSALIGSGTKKMSKDAFNEEIDFLGANIGFSANGAYASGLSKYSDRILELMADGALNSVFTQEELDKEKTKLIEGLKTQEKSVQAVASRVEDVLVFGKNHPNGEYLTEESINKVTLNDAIMNYTTYFVPANAYLVITGDVKFKDVKKAVEKYFGSWKKATAPVITYADPKDVQYTQINFVDMPNAVQSEISLVNVSNLKMTDKDYFAVLLANQIIGGDFNSYLNMNLREAHGWTYGARSNIRGDKYVGKFKSNTQVRNAVTDSAVVEFFKELKRIRTEKVAPDMLKNVKAGYIGNFVMQIQKPGTVARYALLTKTQNLPADFYENYIKNINAVTADDIMRVANKYFLADNTRVIITGKGSDVLPGLEKLGIPMFYFDKFGNQVDKPVAKKAVPAGVTAKTVFDNYIKAIGGDKNAKSVKTVFSTLNGKVQGIDVTMTRKSSAAGKKVDEVKGMGQTLSKEVFDGTKGYESAQGQKEDYSADKIANAKFYSLPFPELTLATKPGITLSGIESIDGKEAYAIKDGKKTLYYDVTTGLKLAEANTEEMQGQQMTQVVSFSDYKDVKGVKVPFKTTLNVGIEIELTASDVKINEGVSDADFK</sequence>
<proteinExistence type="predicted"/>
<feature type="domain" description="Peptidase M16 C-terminal" evidence="2">
    <location>
        <begin position="179"/>
        <end position="356"/>
    </location>
</feature>
<reference evidence="3 4" key="1">
    <citation type="submission" date="2017-12" db="EMBL/GenBank/DDBJ databases">
        <title>Genomic Encyclopedia of Type Strains, Phase III (KMG-III): the genomes of soil and plant-associated and newly described type strains.</title>
        <authorList>
            <person name="Whitman W."/>
        </authorList>
    </citation>
    <scope>NUCLEOTIDE SEQUENCE [LARGE SCALE GENOMIC DNA]</scope>
    <source>
        <strain evidence="3 4">IP-10</strain>
    </source>
</reference>
<dbReference type="InterPro" id="IPR007863">
    <property type="entry name" value="Peptidase_M16_C"/>
</dbReference>
<evidence type="ECO:0000259" key="2">
    <source>
        <dbReference type="Pfam" id="PF05193"/>
    </source>
</evidence>
<name>A0ABX4RXH2_9FLAO</name>
<keyword evidence="4" id="KW-1185">Reference proteome</keyword>
<accession>A0ABX4RXH2</accession>
<dbReference type="InterPro" id="IPR050361">
    <property type="entry name" value="MPP/UQCRC_Complex"/>
</dbReference>
<feature type="domain" description="Peptidase M16 N-terminal" evidence="1">
    <location>
        <begin position="54"/>
        <end position="152"/>
    </location>
</feature>
<dbReference type="PANTHER" id="PTHR11851">
    <property type="entry name" value="METALLOPROTEASE"/>
    <property type="match status" value="1"/>
</dbReference>
<comment type="caution">
    <text evidence="3">The sequence shown here is derived from an EMBL/GenBank/DDBJ whole genome shotgun (WGS) entry which is preliminary data.</text>
</comment>
<dbReference type="InterPro" id="IPR011765">
    <property type="entry name" value="Pept_M16_N"/>
</dbReference>
<evidence type="ECO:0000259" key="1">
    <source>
        <dbReference type="Pfam" id="PF00675"/>
    </source>
</evidence>